<dbReference type="Proteomes" id="UP000011087">
    <property type="component" value="Unassembled WGS sequence"/>
</dbReference>
<dbReference type="GO" id="GO:0051604">
    <property type="term" value="P:protein maturation"/>
    <property type="evidence" value="ECO:0007669"/>
    <property type="project" value="InterPro"/>
</dbReference>
<dbReference type="Pfam" id="PF06762">
    <property type="entry name" value="LMF1"/>
    <property type="match status" value="1"/>
</dbReference>
<dbReference type="GeneID" id="17294335"/>
<feature type="transmembrane region" description="Helical" evidence="2">
    <location>
        <begin position="247"/>
        <end position="269"/>
    </location>
</feature>
<evidence type="ECO:0000259" key="3">
    <source>
        <dbReference type="Pfam" id="PF06762"/>
    </source>
</evidence>
<feature type="transmembrane region" description="Helical" evidence="2">
    <location>
        <begin position="158"/>
        <end position="178"/>
    </location>
</feature>
<keyword evidence="2" id="KW-0812">Transmembrane</keyword>
<dbReference type="PaxDb" id="55529-EKX37590"/>
<feature type="compositionally biased region" description="Low complexity" evidence="1">
    <location>
        <begin position="349"/>
        <end position="359"/>
    </location>
</feature>
<dbReference type="OMA" id="MESERHY"/>
<dbReference type="AlphaFoldDB" id="L1IP43"/>
<dbReference type="InterPro" id="IPR057434">
    <property type="entry name" value="LMF1/2_N"/>
</dbReference>
<reference evidence="6" key="2">
    <citation type="submission" date="2012-11" db="EMBL/GenBank/DDBJ databases">
        <authorList>
            <person name="Kuo A."/>
            <person name="Curtis B.A."/>
            <person name="Tanifuji G."/>
            <person name="Burki F."/>
            <person name="Gruber A."/>
            <person name="Irimia M."/>
            <person name="Maruyama S."/>
            <person name="Arias M.C."/>
            <person name="Ball S.G."/>
            <person name="Gile G.H."/>
            <person name="Hirakawa Y."/>
            <person name="Hopkins J.F."/>
            <person name="Rensing S.A."/>
            <person name="Schmutz J."/>
            <person name="Symeonidi A."/>
            <person name="Elias M."/>
            <person name="Eveleigh R.J."/>
            <person name="Herman E.K."/>
            <person name="Klute M.J."/>
            <person name="Nakayama T."/>
            <person name="Obornik M."/>
            <person name="Reyes-Prieto A."/>
            <person name="Armbrust E.V."/>
            <person name="Aves S.J."/>
            <person name="Beiko R.G."/>
            <person name="Coutinho P."/>
            <person name="Dacks J.B."/>
            <person name="Durnford D.G."/>
            <person name="Fast N.M."/>
            <person name="Green B.R."/>
            <person name="Grisdale C."/>
            <person name="Hempe F."/>
            <person name="Henrissat B."/>
            <person name="Hoppner M.P."/>
            <person name="Ishida K.-I."/>
            <person name="Kim E."/>
            <person name="Koreny L."/>
            <person name="Kroth P.G."/>
            <person name="Liu Y."/>
            <person name="Malik S.-B."/>
            <person name="Maier U.G."/>
            <person name="McRose D."/>
            <person name="Mock T."/>
            <person name="Neilson J.A."/>
            <person name="Onodera N.T."/>
            <person name="Poole A.M."/>
            <person name="Pritham E.J."/>
            <person name="Richards T.A."/>
            <person name="Rocap G."/>
            <person name="Roy S.W."/>
            <person name="Sarai C."/>
            <person name="Schaack S."/>
            <person name="Shirato S."/>
            <person name="Slamovits C.H."/>
            <person name="Spencer D.F."/>
            <person name="Suzuki S."/>
            <person name="Worden A.Z."/>
            <person name="Zauner S."/>
            <person name="Barry K."/>
            <person name="Bell C."/>
            <person name="Bharti A.K."/>
            <person name="Crow J.A."/>
            <person name="Grimwood J."/>
            <person name="Kramer R."/>
            <person name="Lindquist E."/>
            <person name="Lucas S."/>
            <person name="Salamov A."/>
            <person name="McFadden G.I."/>
            <person name="Lane C.E."/>
            <person name="Keeling P.J."/>
            <person name="Gray M.W."/>
            <person name="Grigoriev I.V."/>
            <person name="Archibald J.M."/>
        </authorList>
    </citation>
    <scope>NUCLEOTIDE SEQUENCE</scope>
    <source>
        <strain evidence="6">CCMP2712</strain>
    </source>
</reference>
<keyword evidence="6" id="KW-1185">Reference proteome</keyword>
<feature type="transmembrane region" description="Helical" evidence="2">
    <location>
        <begin position="190"/>
        <end position="209"/>
    </location>
</feature>
<dbReference type="STRING" id="905079.L1IP43"/>
<evidence type="ECO:0000313" key="6">
    <source>
        <dbReference type="Proteomes" id="UP000011087"/>
    </source>
</evidence>
<dbReference type="OrthoDB" id="434126at2759"/>
<protein>
    <recommendedName>
        <fullName evidence="3">Lipase maturation factor 1/2 N-terminal domain-containing protein</fullName>
    </recommendedName>
</protein>
<dbReference type="EnsemblProtists" id="EKX37590">
    <property type="protein sequence ID" value="EKX37590"/>
    <property type="gene ID" value="GUITHDRAFT_116232"/>
</dbReference>
<evidence type="ECO:0000256" key="2">
    <source>
        <dbReference type="SAM" id="Phobius"/>
    </source>
</evidence>
<dbReference type="GO" id="GO:0005789">
    <property type="term" value="C:endoplasmic reticulum membrane"/>
    <property type="evidence" value="ECO:0007669"/>
    <property type="project" value="TreeGrafter"/>
</dbReference>
<reference evidence="5" key="3">
    <citation type="submission" date="2016-03" db="UniProtKB">
        <authorList>
            <consortium name="EnsemblProtists"/>
        </authorList>
    </citation>
    <scope>IDENTIFICATION</scope>
</reference>
<feature type="transmembrane region" description="Helical" evidence="2">
    <location>
        <begin position="116"/>
        <end position="146"/>
    </location>
</feature>
<feature type="transmembrane region" description="Helical" evidence="2">
    <location>
        <begin position="281"/>
        <end position="307"/>
    </location>
</feature>
<dbReference type="RefSeq" id="XP_005824570.1">
    <property type="nucleotide sequence ID" value="XM_005824513.1"/>
</dbReference>
<evidence type="ECO:0000313" key="4">
    <source>
        <dbReference type="EMBL" id="EKX37590.1"/>
    </source>
</evidence>
<reference evidence="4 6" key="1">
    <citation type="journal article" date="2012" name="Nature">
        <title>Algal genomes reveal evolutionary mosaicism and the fate of nucleomorphs.</title>
        <authorList>
            <consortium name="DOE Joint Genome Institute"/>
            <person name="Curtis B.A."/>
            <person name="Tanifuji G."/>
            <person name="Burki F."/>
            <person name="Gruber A."/>
            <person name="Irimia M."/>
            <person name="Maruyama S."/>
            <person name="Arias M.C."/>
            <person name="Ball S.G."/>
            <person name="Gile G.H."/>
            <person name="Hirakawa Y."/>
            <person name="Hopkins J.F."/>
            <person name="Kuo A."/>
            <person name="Rensing S.A."/>
            <person name="Schmutz J."/>
            <person name="Symeonidi A."/>
            <person name="Elias M."/>
            <person name="Eveleigh R.J."/>
            <person name="Herman E.K."/>
            <person name="Klute M.J."/>
            <person name="Nakayama T."/>
            <person name="Obornik M."/>
            <person name="Reyes-Prieto A."/>
            <person name="Armbrust E.V."/>
            <person name="Aves S.J."/>
            <person name="Beiko R.G."/>
            <person name="Coutinho P."/>
            <person name="Dacks J.B."/>
            <person name="Durnford D.G."/>
            <person name="Fast N.M."/>
            <person name="Green B.R."/>
            <person name="Grisdale C.J."/>
            <person name="Hempel F."/>
            <person name="Henrissat B."/>
            <person name="Hoppner M.P."/>
            <person name="Ishida K."/>
            <person name="Kim E."/>
            <person name="Koreny L."/>
            <person name="Kroth P.G."/>
            <person name="Liu Y."/>
            <person name="Malik S.B."/>
            <person name="Maier U.G."/>
            <person name="McRose D."/>
            <person name="Mock T."/>
            <person name="Neilson J.A."/>
            <person name="Onodera N.T."/>
            <person name="Poole A.M."/>
            <person name="Pritham E.J."/>
            <person name="Richards T.A."/>
            <person name="Rocap G."/>
            <person name="Roy S.W."/>
            <person name="Sarai C."/>
            <person name="Schaack S."/>
            <person name="Shirato S."/>
            <person name="Slamovits C.H."/>
            <person name="Spencer D.F."/>
            <person name="Suzuki S."/>
            <person name="Worden A.Z."/>
            <person name="Zauner S."/>
            <person name="Barry K."/>
            <person name="Bell C."/>
            <person name="Bharti A.K."/>
            <person name="Crow J.A."/>
            <person name="Grimwood J."/>
            <person name="Kramer R."/>
            <person name="Lindquist E."/>
            <person name="Lucas S."/>
            <person name="Salamov A."/>
            <person name="McFadden G.I."/>
            <person name="Lane C.E."/>
            <person name="Keeling P.J."/>
            <person name="Gray M.W."/>
            <person name="Grigoriev I.V."/>
            <person name="Archibald J.M."/>
        </authorList>
    </citation>
    <scope>NUCLEOTIDE SEQUENCE</scope>
    <source>
        <strain evidence="4 6">CCMP2712</strain>
    </source>
</reference>
<dbReference type="eggNOG" id="ENOG502QTN6">
    <property type="taxonomic scope" value="Eukaryota"/>
</dbReference>
<dbReference type="InterPro" id="IPR009613">
    <property type="entry name" value="LMF"/>
</dbReference>
<dbReference type="EMBL" id="JH993057">
    <property type="protein sequence ID" value="EKX37590.1"/>
    <property type="molecule type" value="Genomic_DNA"/>
</dbReference>
<dbReference type="KEGG" id="gtt:GUITHDRAFT_116232"/>
<sequence>MVSTMGKWWEKRVQRLRALLEKVGRQGKATSEPAYEQERPAAYEKSRAIFLQGLGLMFLVAFSSYFIQFEGLYGSQGILPLTEQLQLSRGLRWQLYPTIVRWHAALGIDEYLLCNFLAVLGLLVSSIAAIGFGTAPVIFACCVLYLSLTTVGDVFMYFQWDALLLETGFLSVMYAPLWTRPRRSSQVPRVPLWMLRFLLFKLMLMSGVVKIASKDRVWQQLTALSYHFASQPIPTPMAWYLRQLHPLLLQLGVALVFVIEIPVAFLLICPLRVVRHGAAGAVALLQVLIMVSGNYGFFNLLTLLLLVNLLDDTFWVSFLREWEKDASDDRNVRGKGMYGSRGSNTSYLGSSPSSFPGSGTDVDPLQRRHGPRGYEYVGRKTPAFCWASLL</sequence>
<evidence type="ECO:0000313" key="5">
    <source>
        <dbReference type="EnsemblProtists" id="EKX37590"/>
    </source>
</evidence>
<gene>
    <name evidence="4" type="ORF">GUITHDRAFT_116232</name>
</gene>
<feature type="region of interest" description="Disordered" evidence="1">
    <location>
        <begin position="343"/>
        <end position="364"/>
    </location>
</feature>
<keyword evidence="2" id="KW-0472">Membrane</keyword>
<dbReference type="PANTHER" id="PTHR14463:SF5">
    <property type="entry name" value="LIPASE MATURATION FACTOR 2"/>
    <property type="match status" value="1"/>
</dbReference>
<keyword evidence="2" id="KW-1133">Transmembrane helix</keyword>
<accession>L1IP43</accession>
<organism evidence="4">
    <name type="scientific">Guillardia theta (strain CCMP2712)</name>
    <name type="common">Cryptophyte</name>
    <dbReference type="NCBI Taxonomy" id="905079"/>
    <lineage>
        <taxon>Eukaryota</taxon>
        <taxon>Cryptophyceae</taxon>
        <taxon>Pyrenomonadales</taxon>
        <taxon>Geminigeraceae</taxon>
        <taxon>Guillardia</taxon>
    </lineage>
</organism>
<proteinExistence type="predicted"/>
<dbReference type="HOGENOM" id="CLU_708741_0_0_1"/>
<feature type="domain" description="Lipase maturation factor 1/2 N-terminal" evidence="3">
    <location>
        <begin position="156"/>
        <end position="315"/>
    </location>
</feature>
<feature type="transmembrane region" description="Helical" evidence="2">
    <location>
        <begin position="48"/>
        <end position="67"/>
    </location>
</feature>
<evidence type="ECO:0000256" key="1">
    <source>
        <dbReference type="SAM" id="MobiDB-lite"/>
    </source>
</evidence>
<name>L1IP43_GUITC</name>
<dbReference type="PANTHER" id="PTHR14463">
    <property type="entry name" value="LIPASE MATURATION FACTOR"/>
    <property type="match status" value="1"/>
</dbReference>